<keyword evidence="2" id="KW-1185">Reference proteome</keyword>
<proteinExistence type="predicted"/>
<evidence type="ECO:0000256" key="1">
    <source>
        <dbReference type="SAM" id="MobiDB-lite"/>
    </source>
</evidence>
<accession>A0A7I4Y8M8</accession>
<evidence type="ECO:0000313" key="3">
    <source>
        <dbReference type="WBParaSite" id="HCON_00063250-00001"/>
    </source>
</evidence>
<dbReference type="OrthoDB" id="5877602at2759"/>
<feature type="compositionally biased region" description="Polar residues" evidence="1">
    <location>
        <begin position="58"/>
        <end position="71"/>
    </location>
</feature>
<feature type="compositionally biased region" description="Low complexity" evidence="1">
    <location>
        <begin position="288"/>
        <end position="302"/>
    </location>
</feature>
<protein>
    <submittedName>
        <fullName evidence="3">Uncharacterized protein</fullName>
    </submittedName>
</protein>
<dbReference type="Proteomes" id="UP000025227">
    <property type="component" value="Unplaced"/>
</dbReference>
<sequence>MSTDNRYSARRQYRSVAFGTWKVGGARLSMERPGINEKTKTSGEISNSTETTPKKTGNETSTVRKGQSSPSIARLHPTETVRSLGALPSSLTMPSNLGGDCYSSTEYVQYTERHFDDSDSCNGNTISEPIQAAFRTDLSNKAGGARRRTRVEGSLQRVHQRSHSAGADANLIIELPSSSDMRAFNLMSARDATGNSNVKFLRATKRFFKKIYSTATLPNKKSQEAESQLQKSQQFFDIGFHTPALTDERDFSRIEEFHNYGQTYIDTCYPDSGLDMDRSSTPDQSMGSMTVTSSDSRVTSSESGREDRCDDLFETLRREMHAMRARDAAILADLHRVESQIQSVKLARLGIYGASPQPVQSLPI</sequence>
<dbReference type="WBParaSite" id="HCON_00063250-00001">
    <property type="protein sequence ID" value="HCON_00063250-00001"/>
    <property type="gene ID" value="HCON_00063250"/>
</dbReference>
<evidence type="ECO:0000313" key="2">
    <source>
        <dbReference type="Proteomes" id="UP000025227"/>
    </source>
</evidence>
<feature type="compositionally biased region" description="Polar residues" evidence="1">
    <location>
        <begin position="42"/>
        <end position="51"/>
    </location>
</feature>
<feature type="region of interest" description="Disordered" evidence="1">
    <location>
        <begin position="271"/>
        <end position="306"/>
    </location>
</feature>
<reference evidence="3" key="1">
    <citation type="submission" date="2020-12" db="UniProtKB">
        <authorList>
            <consortium name="WormBaseParasite"/>
        </authorList>
    </citation>
    <scope>IDENTIFICATION</scope>
    <source>
        <strain evidence="3">MHco3</strain>
    </source>
</reference>
<feature type="region of interest" description="Disordered" evidence="1">
    <location>
        <begin position="32"/>
        <end position="73"/>
    </location>
</feature>
<organism evidence="2 3">
    <name type="scientific">Haemonchus contortus</name>
    <name type="common">Barber pole worm</name>
    <dbReference type="NCBI Taxonomy" id="6289"/>
    <lineage>
        <taxon>Eukaryota</taxon>
        <taxon>Metazoa</taxon>
        <taxon>Ecdysozoa</taxon>
        <taxon>Nematoda</taxon>
        <taxon>Chromadorea</taxon>
        <taxon>Rhabditida</taxon>
        <taxon>Rhabditina</taxon>
        <taxon>Rhabditomorpha</taxon>
        <taxon>Strongyloidea</taxon>
        <taxon>Trichostrongylidae</taxon>
        <taxon>Haemonchus</taxon>
    </lineage>
</organism>
<dbReference type="AlphaFoldDB" id="A0A7I4Y8M8"/>
<name>A0A7I4Y8M8_HAECO</name>